<gene>
    <name evidence="1" type="ORF">QN277_028766</name>
</gene>
<comment type="caution">
    <text evidence="1">The sequence shown here is derived from an EMBL/GenBank/DDBJ whole genome shotgun (WGS) entry which is preliminary data.</text>
</comment>
<name>A0AAE1J6D4_9FABA</name>
<sequence length="102" mass="11563">MGSNKEDLIISQRLQALIWHCWSHEPSSFNNSSSSQFRPTKRASVLICLFRGDDGESKSKAKVRMSVNYGGMEENQGMLANRVALYDGILRDRMAQLLAYSY</sequence>
<organism evidence="1 2">
    <name type="scientific">Acacia crassicarpa</name>
    <name type="common">northern wattle</name>
    <dbReference type="NCBI Taxonomy" id="499986"/>
    <lineage>
        <taxon>Eukaryota</taxon>
        <taxon>Viridiplantae</taxon>
        <taxon>Streptophyta</taxon>
        <taxon>Embryophyta</taxon>
        <taxon>Tracheophyta</taxon>
        <taxon>Spermatophyta</taxon>
        <taxon>Magnoliopsida</taxon>
        <taxon>eudicotyledons</taxon>
        <taxon>Gunneridae</taxon>
        <taxon>Pentapetalae</taxon>
        <taxon>rosids</taxon>
        <taxon>fabids</taxon>
        <taxon>Fabales</taxon>
        <taxon>Fabaceae</taxon>
        <taxon>Caesalpinioideae</taxon>
        <taxon>mimosoid clade</taxon>
        <taxon>Acacieae</taxon>
        <taxon>Acacia</taxon>
    </lineage>
</organism>
<dbReference type="EMBL" id="JAWXYG010000009">
    <property type="protein sequence ID" value="KAK4263341.1"/>
    <property type="molecule type" value="Genomic_DNA"/>
</dbReference>
<reference evidence="1" key="1">
    <citation type="submission" date="2023-10" db="EMBL/GenBank/DDBJ databases">
        <title>Chromosome-level genome of the transformable northern wattle, Acacia crassicarpa.</title>
        <authorList>
            <person name="Massaro I."/>
            <person name="Sinha N.R."/>
            <person name="Poethig S."/>
            <person name="Leichty A.R."/>
        </authorList>
    </citation>
    <scope>NUCLEOTIDE SEQUENCE</scope>
    <source>
        <strain evidence="1">Acra3RX</strain>
        <tissue evidence="1">Leaf</tissue>
    </source>
</reference>
<keyword evidence="2" id="KW-1185">Reference proteome</keyword>
<evidence type="ECO:0000313" key="2">
    <source>
        <dbReference type="Proteomes" id="UP001293593"/>
    </source>
</evidence>
<protein>
    <submittedName>
        <fullName evidence="1">Uncharacterized protein</fullName>
    </submittedName>
</protein>
<evidence type="ECO:0000313" key="1">
    <source>
        <dbReference type="EMBL" id="KAK4263341.1"/>
    </source>
</evidence>
<dbReference type="Proteomes" id="UP001293593">
    <property type="component" value="Unassembled WGS sequence"/>
</dbReference>
<dbReference type="AlphaFoldDB" id="A0AAE1J6D4"/>
<proteinExistence type="predicted"/>
<accession>A0AAE1J6D4</accession>